<dbReference type="AlphaFoldDB" id="A0A0A9ZJ58"/>
<dbReference type="PANTHER" id="PTHR33481:SF1">
    <property type="entry name" value="ENDONUCLEASE_EXONUCLEASE_PHOSPHATASE DOMAIN-CONTAINING PROTEIN-RELATED"/>
    <property type="match status" value="1"/>
</dbReference>
<reference evidence="1" key="2">
    <citation type="submission" date="2014-07" db="EMBL/GenBank/DDBJ databases">
        <authorList>
            <person name="Hull J."/>
        </authorList>
    </citation>
    <scope>NUCLEOTIDE SEQUENCE</scope>
</reference>
<accession>A0A0A9ZJ58</accession>
<gene>
    <name evidence="1" type="primary">pol_0</name>
    <name evidence="1" type="ORF">CM83_103771</name>
</gene>
<evidence type="ECO:0000313" key="1">
    <source>
        <dbReference type="EMBL" id="JAG43300.1"/>
    </source>
</evidence>
<proteinExistence type="predicted"/>
<keyword evidence="1" id="KW-0548">Nucleotidyltransferase</keyword>
<keyword evidence="1" id="KW-0695">RNA-directed DNA polymerase</keyword>
<protein>
    <submittedName>
        <fullName evidence="1">RNA-directed DNA polymerase from mobile element jockey</fullName>
    </submittedName>
</protein>
<feature type="non-terminal residue" evidence="1">
    <location>
        <position position="1"/>
    </location>
</feature>
<keyword evidence="1" id="KW-0808">Transferase</keyword>
<dbReference type="EMBL" id="GBHO01000304">
    <property type="protein sequence ID" value="JAG43300.1"/>
    <property type="molecule type" value="Transcribed_RNA"/>
</dbReference>
<dbReference type="GO" id="GO:0003964">
    <property type="term" value="F:RNA-directed DNA polymerase activity"/>
    <property type="evidence" value="ECO:0007669"/>
    <property type="project" value="UniProtKB-KW"/>
</dbReference>
<organism evidence="1">
    <name type="scientific">Lygus hesperus</name>
    <name type="common">Western plant bug</name>
    <dbReference type="NCBI Taxonomy" id="30085"/>
    <lineage>
        <taxon>Eukaryota</taxon>
        <taxon>Metazoa</taxon>
        <taxon>Ecdysozoa</taxon>
        <taxon>Arthropoda</taxon>
        <taxon>Hexapoda</taxon>
        <taxon>Insecta</taxon>
        <taxon>Pterygota</taxon>
        <taxon>Neoptera</taxon>
        <taxon>Paraneoptera</taxon>
        <taxon>Hemiptera</taxon>
        <taxon>Heteroptera</taxon>
        <taxon>Panheteroptera</taxon>
        <taxon>Cimicomorpha</taxon>
        <taxon>Miridae</taxon>
        <taxon>Mirini</taxon>
        <taxon>Lygus</taxon>
    </lineage>
</organism>
<reference evidence="1" key="1">
    <citation type="journal article" date="2014" name="PLoS ONE">
        <title>Transcriptome-Based Identification of ABC Transporters in the Western Tarnished Plant Bug Lygus hesperus.</title>
        <authorList>
            <person name="Hull J.J."/>
            <person name="Chaney K."/>
            <person name="Geib S.M."/>
            <person name="Fabrick J.A."/>
            <person name="Brent C.S."/>
            <person name="Walsh D."/>
            <person name="Lavine L.C."/>
        </authorList>
    </citation>
    <scope>NUCLEOTIDE SEQUENCE</scope>
</reference>
<dbReference type="PANTHER" id="PTHR33481">
    <property type="entry name" value="REVERSE TRANSCRIPTASE"/>
    <property type="match status" value="1"/>
</dbReference>
<feature type="non-terminal residue" evidence="1">
    <location>
        <position position="276"/>
    </location>
</feature>
<name>A0A0A9ZJ58_LYGHE</name>
<sequence>ADFQVLEQHLLDLRLPINTKKSCLIHFSQRDLTDIQLAINSKNGIIPLVHKIKYLGIWMDNKLTGLLHTNYIKERVQKDLNALRFLKGSSWGNHPDDQIALYKMVVRPKIDYGAFVYLWRSRTNIKILQTQQNAALRQVLGAVKTSPIPSLHAASGIMPIIHHTNNMCVRHSLQLCVTSPQFHQQITLLSTVYSDTTMKTPSSHFTENLNFIINLIRENNVYMANENQVNRRATLNHNTICVNAIPGIPNKNSRLPVECRGSTLQLLSAKYEDFLH</sequence>